<sequence>MTPAFVVATASAHVPVPRTQESPARSLALWRRSLEWPRGRRRFGPGRRAEASVDVMASNGIPPRLRPTNPAGDDLRPSAARATCGETIRSGSAPPAAPAPPGLPERTRARPHNGGMICDSCKDRRHEDCRGGSWCDCQHQPPAEPRESPLDWPRQG</sequence>
<name>A0AA37BK95_9ACTN</name>
<evidence type="ECO:0000313" key="2">
    <source>
        <dbReference type="EMBL" id="GGK85244.1"/>
    </source>
</evidence>
<reference evidence="2" key="1">
    <citation type="journal article" date="2014" name="Int. J. Syst. Evol. Microbiol.">
        <title>Complete genome sequence of Corynebacterium casei LMG S-19264T (=DSM 44701T), isolated from a smear-ripened cheese.</title>
        <authorList>
            <consortium name="US DOE Joint Genome Institute (JGI-PGF)"/>
            <person name="Walter F."/>
            <person name="Albersmeier A."/>
            <person name="Kalinowski J."/>
            <person name="Ruckert C."/>
        </authorList>
    </citation>
    <scope>NUCLEOTIDE SEQUENCE</scope>
    <source>
        <strain evidence="2">JCM 3093</strain>
    </source>
</reference>
<feature type="compositionally biased region" description="Basic and acidic residues" evidence="1">
    <location>
        <begin position="120"/>
        <end position="130"/>
    </location>
</feature>
<evidence type="ECO:0000256" key="1">
    <source>
        <dbReference type="SAM" id="MobiDB-lite"/>
    </source>
</evidence>
<proteinExistence type="predicted"/>
<gene>
    <name evidence="2" type="ORF">GCM10010126_50570</name>
</gene>
<protein>
    <submittedName>
        <fullName evidence="2">Uncharacterized protein</fullName>
    </submittedName>
</protein>
<dbReference type="AlphaFoldDB" id="A0AA37BK95"/>
<evidence type="ECO:0000313" key="3">
    <source>
        <dbReference type="Proteomes" id="UP000627984"/>
    </source>
</evidence>
<organism evidence="2 3">
    <name type="scientific">Planomonospora parontospora</name>
    <dbReference type="NCBI Taxonomy" id="58119"/>
    <lineage>
        <taxon>Bacteria</taxon>
        <taxon>Bacillati</taxon>
        <taxon>Actinomycetota</taxon>
        <taxon>Actinomycetes</taxon>
        <taxon>Streptosporangiales</taxon>
        <taxon>Streptosporangiaceae</taxon>
        <taxon>Planomonospora</taxon>
    </lineage>
</organism>
<feature type="region of interest" description="Disordered" evidence="1">
    <location>
        <begin position="39"/>
        <end position="156"/>
    </location>
</feature>
<dbReference type="Proteomes" id="UP000627984">
    <property type="component" value="Unassembled WGS sequence"/>
</dbReference>
<accession>A0AA37BK95</accession>
<comment type="caution">
    <text evidence="2">The sequence shown here is derived from an EMBL/GenBank/DDBJ whole genome shotgun (WGS) entry which is preliminary data.</text>
</comment>
<reference evidence="2" key="2">
    <citation type="submission" date="2022-09" db="EMBL/GenBank/DDBJ databases">
        <authorList>
            <person name="Sun Q."/>
            <person name="Ohkuma M."/>
        </authorList>
    </citation>
    <scope>NUCLEOTIDE SEQUENCE</scope>
    <source>
        <strain evidence="2">JCM 3093</strain>
    </source>
</reference>
<dbReference type="EMBL" id="BMQD01000017">
    <property type="protein sequence ID" value="GGK85244.1"/>
    <property type="molecule type" value="Genomic_DNA"/>
</dbReference>